<name>A0AAN6QMQ7_9PEZI</name>
<dbReference type="EMBL" id="MU853355">
    <property type="protein sequence ID" value="KAK4109606.1"/>
    <property type="molecule type" value="Genomic_DNA"/>
</dbReference>
<accession>A0AAN6QMQ7</accession>
<evidence type="ECO:0000313" key="2">
    <source>
        <dbReference type="Proteomes" id="UP001302812"/>
    </source>
</evidence>
<evidence type="ECO:0000313" key="1">
    <source>
        <dbReference type="EMBL" id="KAK4109606.1"/>
    </source>
</evidence>
<keyword evidence="2" id="KW-1185">Reference proteome</keyword>
<protein>
    <submittedName>
        <fullName evidence="1">Uncharacterized protein</fullName>
    </submittedName>
</protein>
<reference evidence="1" key="1">
    <citation type="journal article" date="2023" name="Mol. Phylogenet. Evol.">
        <title>Genome-scale phylogeny and comparative genomics of the fungal order Sordariales.</title>
        <authorList>
            <person name="Hensen N."/>
            <person name="Bonometti L."/>
            <person name="Westerberg I."/>
            <person name="Brannstrom I.O."/>
            <person name="Guillou S."/>
            <person name="Cros-Aarteil S."/>
            <person name="Calhoun S."/>
            <person name="Haridas S."/>
            <person name="Kuo A."/>
            <person name="Mondo S."/>
            <person name="Pangilinan J."/>
            <person name="Riley R."/>
            <person name="LaButti K."/>
            <person name="Andreopoulos B."/>
            <person name="Lipzen A."/>
            <person name="Chen C."/>
            <person name="Yan M."/>
            <person name="Daum C."/>
            <person name="Ng V."/>
            <person name="Clum A."/>
            <person name="Steindorff A."/>
            <person name="Ohm R.A."/>
            <person name="Martin F."/>
            <person name="Silar P."/>
            <person name="Natvig D.O."/>
            <person name="Lalanne C."/>
            <person name="Gautier V."/>
            <person name="Ament-Velasquez S.L."/>
            <person name="Kruys A."/>
            <person name="Hutchinson M.I."/>
            <person name="Powell A.J."/>
            <person name="Barry K."/>
            <person name="Miller A.N."/>
            <person name="Grigoriev I.V."/>
            <person name="Debuchy R."/>
            <person name="Gladieux P."/>
            <person name="Hiltunen Thoren M."/>
            <person name="Johannesson H."/>
        </authorList>
    </citation>
    <scope>NUCLEOTIDE SEQUENCE</scope>
    <source>
        <strain evidence="1">CBS 508.74</strain>
    </source>
</reference>
<dbReference type="GeneID" id="89936179"/>
<dbReference type="RefSeq" id="XP_064667176.1">
    <property type="nucleotide sequence ID" value="XM_064812054.1"/>
</dbReference>
<proteinExistence type="predicted"/>
<gene>
    <name evidence="1" type="ORF">N656DRAFT_715576</name>
</gene>
<sequence>MYVLKGIDADDQQQRDDEATKTVRDILAEIDPTTEILHIDEDTPSAGEWEELGRHFTHLRALHVDTGFCEYWIDENFPLHWPLELLVIASACGETITSPAILEGRIEHLVLLLTCGLRFEGPTSREMMKSAESIFIARDDDKEDAGKEGDSEDSGGLKIYSIPDEWRKWHHQKYGSQQIIDLFSGADDTSGPPSKMTKLEIIGNDAIETLTRMALAHFHLLTGLSSLTLCSIHDNDLAILPGDYFATFLPMLSRLKELRLTVDDNTLSALHQAISKTRRSGSGSGTHDNDTKSHHFGFLHDCLPPNLEALHFRGPVTLAPKLGAFTAALSDPACLPSLRRMSFVLDLPCRVLGNGNLTAPLKQLRAARRACRTLWDAAARRGVVVEDRWWDPWVEVYKLPHIPAVDGRWEECGLDDD</sequence>
<comment type="caution">
    <text evidence="1">The sequence shown here is derived from an EMBL/GenBank/DDBJ whole genome shotgun (WGS) entry which is preliminary data.</text>
</comment>
<dbReference type="Proteomes" id="UP001302812">
    <property type="component" value="Unassembled WGS sequence"/>
</dbReference>
<reference evidence="1" key="2">
    <citation type="submission" date="2023-05" db="EMBL/GenBank/DDBJ databases">
        <authorList>
            <consortium name="Lawrence Berkeley National Laboratory"/>
            <person name="Steindorff A."/>
            <person name="Hensen N."/>
            <person name="Bonometti L."/>
            <person name="Westerberg I."/>
            <person name="Brannstrom I.O."/>
            <person name="Guillou S."/>
            <person name="Cros-Aarteil S."/>
            <person name="Calhoun S."/>
            <person name="Haridas S."/>
            <person name="Kuo A."/>
            <person name="Mondo S."/>
            <person name="Pangilinan J."/>
            <person name="Riley R."/>
            <person name="Labutti K."/>
            <person name="Andreopoulos B."/>
            <person name="Lipzen A."/>
            <person name="Chen C."/>
            <person name="Yanf M."/>
            <person name="Daum C."/>
            <person name="Ng V."/>
            <person name="Clum A."/>
            <person name="Ohm R."/>
            <person name="Martin F."/>
            <person name="Silar P."/>
            <person name="Natvig D."/>
            <person name="Lalanne C."/>
            <person name="Gautier V."/>
            <person name="Ament-Velasquez S.L."/>
            <person name="Kruys A."/>
            <person name="Hutchinson M.I."/>
            <person name="Powell A.J."/>
            <person name="Barry K."/>
            <person name="Miller A.N."/>
            <person name="Grigoriev I.V."/>
            <person name="Debuchy R."/>
            <person name="Gladieux P."/>
            <person name="Thoren M.H."/>
            <person name="Johannesson H."/>
        </authorList>
    </citation>
    <scope>NUCLEOTIDE SEQUENCE</scope>
    <source>
        <strain evidence="1">CBS 508.74</strain>
    </source>
</reference>
<organism evidence="1 2">
    <name type="scientific">Canariomyces notabilis</name>
    <dbReference type="NCBI Taxonomy" id="2074819"/>
    <lineage>
        <taxon>Eukaryota</taxon>
        <taxon>Fungi</taxon>
        <taxon>Dikarya</taxon>
        <taxon>Ascomycota</taxon>
        <taxon>Pezizomycotina</taxon>
        <taxon>Sordariomycetes</taxon>
        <taxon>Sordariomycetidae</taxon>
        <taxon>Sordariales</taxon>
        <taxon>Chaetomiaceae</taxon>
        <taxon>Canariomyces</taxon>
    </lineage>
</organism>
<dbReference type="AlphaFoldDB" id="A0AAN6QMQ7"/>